<evidence type="ECO:0000256" key="2">
    <source>
        <dbReference type="ARBA" id="ARBA00022723"/>
    </source>
</evidence>
<dbReference type="InterPro" id="IPR023214">
    <property type="entry name" value="HAD_sf"/>
</dbReference>
<dbReference type="NCBIfam" id="TIGR01549">
    <property type="entry name" value="HAD-SF-IA-v1"/>
    <property type="match status" value="1"/>
</dbReference>
<gene>
    <name evidence="4" type="ORF">HGP28_02170</name>
</gene>
<dbReference type="InterPro" id="IPR023198">
    <property type="entry name" value="PGP-like_dom2"/>
</dbReference>
<keyword evidence="5" id="KW-1185">Reference proteome</keyword>
<dbReference type="InterPro" id="IPR041492">
    <property type="entry name" value="HAD_2"/>
</dbReference>
<sequence length="215" mass="24041">MKFYGAIFDMDGLLLDTERVCMRVFEQACITTNNPFNRDIYLSIIGRNAVGIERIFRELYGDNYDKLHQEWRTHYTALVTEQAIPKKTGVIELLDWLKAQGIKLAVATSSQRDVSLRKLTLAGLIGYFDHVTTGCEVSQGKPDPEIYLLAAKRLGLKPQQCLAFEDSNNGVLAAVSAEMTTYQVPDLVEPNSEILALGHTVLPSLNDVLTQLKSF</sequence>
<dbReference type="PANTHER" id="PTHR18901">
    <property type="entry name" value="2-DEOXYGLUCOSE-6-PHOSPHATE PHOSPHATASE 2"/>
    <property type="match status" value="1"/>
</dbReference>
<proteinExistence type="inferred from homology"/>
<dbReference type="FunFam" id="3.40.50.1000:FF:000036">
    <property type="entry name" value="HAD family hydrolase"/>
    <property type="match status" value="1"/>
</dbReference>
<comment type="caution">
    <text evidence="4">The sequence shown here is derived from an EMBL/GenBank/DDBJ whole genome shotgun (WGS) entry which is preliminary data.</text>
</comment>
<name>A0A7X8YFM5_9VIBR</name>
<accession>A0A7X8YFM5</accession>
<dbReference type="InterPro" id="IPR036412">
    <property type="entry name" value="HAD-like_sf"/>
</dbReference>
<dbReference type="Pfam" id="PF13419">
    <property type="entry name" value="HAD_2"/>
    <property type="match status" value="1"/>
</dbReference>
<organism evidence="4 5">
    <name type="scientific">Vibrio agarilyticus</name>
    <dbReference type="NCBI Taxonomy" id="2726741"/>
    <lineage>
        <taxon>Bacteria</taxon>
        <taxon>Pseudomonadati</taxon>
        <taxon>Pseudomonadota</taxon>
        <taxon>Gammaproteobacteria</taxon>
        <taxon>Vibrionales</taxon>
        <taxon>Vibrionaceae</taxon>
        <taxon>Vibrio</taxon>
    </lineage>
</organism>
<dbReference type="GO" id="GO:0016787">
    <property type="term" value="F:hydrolase activity"/>
    <property type="evidence" value="ECO:0007669"/>
    <property type="project" value="UniProtKB-KW"/>
</dbReference>
<dbReference type="SUPFAM" id="SSF56784">
    <property type="entry name" value="HAD-like"/>
    <property type="match status" value="1"/>
</dbReference>
<dbReference type="AlphaFoldDB" id="A0A7X8YFM5"/>
<dbReference type="Proteomes" id="UP000535589">
    <property type="component" value="Unassembled WGS sequence"/>
</dbReference>
<evidence type="ECO:0000256" key="3">
    <source>
        <dbReference type="ARBA" id="ARBA00022801"/>
    </source>
</evidence>
<evidence type="ECO:0000256" key="1">
    <source>
        <dbReference type="ARBA" id="ARBA00006171"/>
    </source>
</evidence>
<dbReference type="PANTHER" id="PTHR18901:SF38">
    <property type="entry name" value="PSEUDOURIDINE-5'-PHOSPHATASE"/>
    <property type="match status" value="1"/>
</dbReference>
<reference evidence="4 5" key="1">
    <citation type="submission" date="2020-04" db="EMBL/GenBank/DDBJ databases">
        <title>Vibrio sp. SM6, a novel species isolated from seawater.</title>
        <authorList>
            <person name="Wang X."/>
        </authorList>
    </citation>
    <scope>NUCLEOTIDE SEQUENCE [LARGE SCALE GENOMIC DNA]</scope>
    <source>
        <strain evidence="4 5">SM6</strain>
    </source>
</reference>
<dbReference type="Gene3D" id="1.10.150.240">
    <property type="entry name" value="Putative phosphatase, domain 2"/>
    <property type="match status" value="1"/>
</dbReference>
<dbReference type="CDD" id="cd07505">
    <property type="entry name" value="HAD_BPGM-like"/>
    <property type="match status" value="1"/>
</dbReference>
<dbReference type="SFLD" id="SFLDG01135">
    <property type="entry name" value="C1.5.6:_HAD__Beta-PGM__Phospha"/>
    <property type="match status" value="1"/>
</dbReference>
<keyword evidence="3" id="KW-0378">Hydrolase</keyword>
<dbReference type="NCBIfam" id="TIGR01509">
    <property type="entry name" value="HAD-SF-IA-v3"/>
    <property type="match status" value="1"/>
</dbReference>
<dbReference type="InterPro" id="IPR006439">
    <property type="entry name" value="HAD-SF_hydro_IA"/>
</dbReference>
<dbReference type="Gene3D" id="3.40.50.1000">
    <property type="entry name" value="HAD superfamily/HAD-like"/>
    <property type="match status" value="1"/>
</dbReference>
<dbReference type="SFLD" id="SFLDG01129">
    <property type="entry name" value="C1.5:_HAD__Beta-PGM__Phosphata"/>
    <property type="match status" value="1"/>
</dbReference>
<comment type="similarity">
    <text evidence="1">Belongs to the HAD-like hydrolase superfamily. CbbY/CbbZ/Gph/YieH family.</text>
</comment>
<evidence type="ECO:0000313" key="5">
    <source>
        <dbReference type="Proteomes" id="UP000535589"/>
    </source>
</evidence>
<dbReference type="RefSeq" id="WP_168834810.1">
    <property type="nucleotide sequence ID" value="NZ_JABAIK010000002.1"/>
</dbReference>
<dbReference type="PRINTS" id="PR00413">
    <property type="entry name" value="HADHALOGNASE"/>
</dbReference>
<dbReference type="EMBL" id="JABAIK010000002">
    <property type="protein sequence ID" value="NLS11695.1"/>
    <property type="molecule type" value="Genomic_DNA"/>
</dbReference>
<keyword evidence="2" id="KW-0479">Metal-binding</keyword>
<protein>
    <submittedName>
        <fullName evidence="4">HAD family phosphatase</fullName>
    </submittedName>
</protein>
<dbReference type="SFLD" id="SFLDS00003">
    <property type="entry name" value="Haloacid_Dehalogenase"/>
    <property type="match status" value="1"/>
</dbReference>
<dbReference type="GO" id="GO:0000287">
    <property type="term" value="F:magnesium ion binding"/>
    <property type="evidence" value="ECO:0007669"/>
    <property type="project" value="UniProtKB-ARBA"/>
</dbReference>
<evidence type="ECO:0000313" key="4">
    <source>
        <dbReference type="EMBL" id="NLS11695.1"/>
    </source>
</evidence>